<dbReference type="InterPro" id="IPR015943">
    <property type="entry name" value="WD40/YVTN_repeat-like_dom_sf"/>
</dbReference>
<name>A0ABR3JYG7_9AGAR</name>
<dbReference type="SUPFAM" id="SSF50978">
    <property type="entry name" value="WD40 repeat-like"/>
    <property type="match status" value="2"/>
</dbReference>
<dbReference type="InterPro" id="IPR049916">
    <property type="entry name" value="WDR72-like"/>
</dbReference>
<dbReference type="InterPro" id="IPR001680">
    <property type="entry name" value="WD40_rpt"/>
</dbReference>
<dbReference type="SUPFAM" id="SSF48371">
    <property type="entry name" value="ARM repeat"/>
    <property type="match status" value="1"/>
</dbReference>
<proteinExistence type="predicted"/>
<feature type="region of interest" description="Disordered" evidence="1">
    <location>
        <begin position="84"/>
        <end position="125"/>
    </location>
</feature>
<dbReference type="Proteomes" id="UP001556367">
    <property type="component" value="Unassembled WGS sequence"/>
</dbReference>
<dbReference type="PANTHER" id="PTHR44099:SF4">
    <property type="entry name" value="RABCONNECTIN-3B, ISOFORM A"/>
    <property type="match status" value="1"/>
</dbReference>
<sequence length="1388" mass="152610">MMPERIPYLTPVTFYNASETGVESRPQDIIHAGCSRSCVSAIASLGLPVMTEPDHQVAPGETVLLGCSDGTIYVFGQATIRMTPKSPRPSSLVASSPPSPFHLSRGSHPASRSTSPSSSSTFAQAPFNVSSRSRVVSGISTEPVEAPKNYVDFDEEPAKLKEMLQGRAPKDKIHVTDVPVPGTIASPTIASPMVLSQPPGKRRREEKRSSSTRGVDYSTSAGPRSPPKAGQRQLALRYHIVPAHSTANRVNDLHFLHNSAIFASLQRNGDLHVYQTQDGSCIASMQLEDKTERPPANMMEVESVFEAWHWKSMHVLEASESTWLLLLGHRETDYVHPAIDSERDDAGVKCRAALVELRLNEDMGLLEVALEKVSDWIMMTSPHTVGLSASLDGAITLHHINQQQQLELQSLRCMPPMHIDSPAEMSTEDHSMSVVPALQLPNPFKIHKSRSAEHLQLPSKEAHGRVAVLDEYIVGTLLPEESTVVGCTLRKFDPSTRGLVWNAKELLGFDIRDRELQVLFDVPMPDIRQLHWLSDDAFMVKFEDRYELHHLEMIDGNGDVLPATSVNDPEARVRPRLQYVTQLGHHEASAIASEMSTISTSLDSDGRRSINIWPPPSKTPQETAPEPRTLWKATHSTANLDTVYLSATLPLDVDLIILGYSDGYIRRSSLARISGELSLEQSFSAVSNAPLNGYIASLHVVFNGRTKERFVVGGADDGSIAFWSLDTLALCARWTIFIAPLASVIMPPDDKGPLRGCALCISKNGTIAVIAIDGFQLLYVIPAAPWPLQRMSLGGNDLLLIYANKMARLWDLKTKEFWRSMNIDKAEELLGQRHWAELPFTSKHSTPETVVSGLGSDSQGLDGVATLLVDLERFVAESNAVTRAVSTSRDQTRIIFSTLDNLRSVLSTLLTWGLSGDIDGICRDKLGIPTSATSVGTPNESSIIVYQVDHPQDAWCISEEVSAARCLALTLVLKALALFEEYSEAANTVILFYATSLSSVVGPDYQPPSLSFLAQRWFDGSNETRHAVRMLFDAAVAALTDEETMSFAEKWQPQLPCLQPPAEHESPSSALALFLCGYLAGEKYSLLSPSLLTDISKSVALYLHDEHSIHRILAIDLCSRGFHIWQHYIDAMEILRAMFTLATRVRKDSITTQNVGAQARAAVLAVAASNTPLFMTTLGLDILTPASVEYRKSVLQIVAFLIRKRPLVLYPNLPRLMEAVVKSLDPNSTTSRDAVLDTATEILGHVVKTFPTVDFHMGTQRLAVGTSEGAIVMYDLKTAIRLYVLEGHKKRIAACSFSPDGRRLVTLSLEESVVLVWKVGTSFSSFFNPGAPPRQGHGGSQPFKTLSFNVGDEADMTIAATLEWVRFEWTADRSVKLKIRQSTLTFST</sequence>
<dbReference type="PANTHER" id="PTHR44099">
    <property type="entry name" value="RABCONNECTIN-3B, ISOFORM A"/>
    <property type="match status" value="1"/>
</dbReference>
<feature type="region of interest" description="Disordered" evidence="1">
    <location>
        <begin position="183"/>
        <end position="232"/>
    </location>
</feature>
<dbReference type="EMBL" id="JASNQZ010000001">
    <property type="protein sequence ID" value="KAL0960599.1"/>
    <property type="molecule type" value="Genomic_DNA"/>
</dbReference>
<keyword evidence="3" id="KW-1185">Reference proteome</keyword>
<dbReference type="Pfam" id="PF00400">
    <property type="entry name" value="WD40"/>
    <property type="match status" value="1"/>
</dbReference>
<accession>A0ABR3JYG7</accession>
<evidence type="ECO:0000256" key="1">
    <source>
        <dbReference type="SAM" id="MobiDB-lite"/>
    </source>
</evidence>
<dbReference type="SMART" id="SM00320">
    <property type="entry name" value="WD40"/>
    <property type="match status" value="4"/>
</dbReference>
<dbReference type="Gene3D" id="2.130.10.10">
    <property type="entry name" value="YVTN repeat-like/Quinoprotein amine dehydrogenase"/>
    <property type="match status" value="2"/>
</dbReference>
<evidence type="ECO:0000313" key="3">
    <source>
        <dbReference type="Proteomes" id="UP001556367"/>
    </source>
</evidence>
<comment type="caution">
    <text evidence="2">The sequence shown here is derived from an EMBL/GenBank/DDBJ whole genome shotgun (WGS) entry which is preliminary data.</text>
</comment>
<dbReference type="InterPro" id="IPR036322">
    <property type="entry name" value="WD40_repeat_dom_sf"/>
</dbReference>
<feature type="compositionally biased region" description="Low complexity" evidence="1">
    <location>
        <begin position="107"/>
        <end position="121"/>
    </location>
</feature>
<dbReference type="InterPro" id="IPR016024">
    <property type="entry name" value="ARM-type_fold"/>
</dbReference>
<reference evidence="3" key="1">
    <citation type="submission" date="2024-06" db="EMBL/GenBank/DDBJ databases">
        <title>Multi-omics analyses provide insights into the biosynthesis of the anticancer antibiotic pleurotin in Hohenbuehelia grisea.</title>
        <authorList>
            <person name="Weaver J.A."/>
            <person name="Alberti F."/>
        </authorList>
    </citation>
    <scope>NUCLEOTIDE SEQUENCE [LARGE SCALE GENOMIC DNA]</scope>
    <source>
        <strain evidence="3">T-177</strain>
    </source>
</reference>
<protein>
    <recommendedName>
        <fullName evidence="4">WD40 repeat-like protein</fullName>
    </recommendedName>
</protein>
<evidence type="ECO:0000313" key="2">
    <source>
        <dbReference type="EMBL" id="KAL0960599.1"/>
    </source>
</evidence>
<gene>
    <name evidence="2" type="ORF">HGRIS_005631</name>
</gene>
<organism evidence="2 3">
    <name type="scientific">Hohenbuehelia grisea</name>
    <dbReference type="NCBI Taxonomy" id="104357"/>
    <lineage>
        <taxon>Eukaryota</taxon>
        <taxon>Fungi</taxon>
        <taxon>Dikarya</taxon>
        <taxon>Basidiomycota</taxon>
        <taxon>Agaricomycotina</taxon>
        <taxon>Agaricomycetes</taxon>
        <taxon>Agaricomycetidae</taxon>
        <taxon>Agaricales</taxon>
        <taxon>Pleurotineae</taxon>
        <taxon>Pleurotaceae</taxon>
        <taxon>Hohenbuehelia</taxon>
    </lineage>
</organism>
<evidence type="ECO:0008006" key="4">
    <source>
        <dbReference type="Google" id="ProtNLM"/>
    </source>
</evidence>